<proteinExistence type="predicted"/>
<keyword evidence="1" id="KW-0812">Transmembrane</keyword>
<gene>
    <name evidence="2" type="ORF">BAGA_25795</name>
</gene>
<organism evidence="2 3">
    <name type="scientific">Bacillus gaemokensis</name>
    <dbReference type="NCBI Taxonomy" id="574375"/>
    <lineage>
        <taxon>Bacteria</taxon>
        <taxon>Bacillati</taxon>
        <taxon>Bacillota</taxon>
        <taxon>Bacilli</taxon>
        <taxon>Bacillales</taxon>
        <taxon>Bacillaceae</taxon>
        <taxon>Bacillus</taxon>
        <taxon>Bacillus cereus group</taxon>
    </lineage>
</organism>
<dbReference type="RefSeq" id="WP_033674328.1">
    <property type="nucleotide sequence ID" value="NZ_JOTM01000006.1"/>
</dbReference>
<comment type="caution">
    <text evidence="2">The sequence shown here is derived from an EMBL/GenBank/DDBJ whole genome shotgun (WGS) entry which is preliminary data.</text>
</comment>
<dbReference type="Pfam" id="PF03929">
    <property type="entry name" value="PepSY_TM"/>
    <property type="match status" value="1"/>
</dbReference>
<dbReference type="PANTHER" id="PTHR34219">
    <property type="entry name" value="IRON-REGULATED INNER MEMBRANE PROTEIN-RELATED"/>
    <property type="match status" value="1"/>
</dbReference>
<reference evidence="2 3" key="1">
    <citation type="submission" date="2014-06" db="EMBL/GenBank/DDBJ databases">
        <title>Draft genome sequence of Bacillus gaemokensis JCM 15801 (MCCC 1A00707).</title>
        <authorList>
            <person name="Lai Q."/>
            <person name="Liu Y."/>
            <person name="Shao Z."/>
        </authorList>
    </citation>
    <scope>NUCLEOTIDE SEQUENCE [LARGE SCALE GENOMIC DNA]</scope>
    <source>
        <strain evidence="2 3">JCM 15801</strain>
    </source>
</reference>
<evidence type="ECO:0000256" key="1">
    <source>
        <dbReference type="SAM" id="Phobius"/>
    </source>
</evidence>
<feature type="transmembrane region" description="Helical" evidence="1">
    <location>
        <begin position="186"/>
        <end position="205"/>
    </location>
</feature>
<evidence type="ECO:0000313" key="3">
    <source>
        <dbReference type="Proteomes" id="UP000027778"/>
    </source>
</evidence>
<dbReference type="AlphaFoldDB" id="A0A073KDP2"/>
<feature type="transmembrane region" description="Helical" evidence="1">
    <location>
        <begin position="353"/>
        <end position="374"/>
    </location>
</feature>
<protein>
    <submittedName>
        <fullName evidence="2">Sulfite reductase subunit alpha</fullName>
    </submittedName>
</protein>
<dbReference type="PANTHER" id="PTHR34219:SF1">
    <property type="entry name" value="PEPSY DOMAIN-CONTAINING PROTEIN"/>
    <property type="match status" value="1"/>
</dbReference>
<dbReference type="EMBL" id="JOTM01000006">
    <property type="protein sequence ID" value="KEK24562.1"/>
    <property type="molecule type" value="Genomic_DNA"/>
</dbReference>
<dbReference type="STRING" id="574375.AZF08_05330"/>
<keyword evidence="1" id="KW-1133">Transmembrane helix</keyword>
<dbReference type="OrthoDB" id="111691at2"/>
<keyword evidence="3" id="KW-1185">Reference proteome</keyword>
<feature type="transmembrane region" description="Helical" evidence="1">
    <location>
        <begin position="141"/>
        <end position="165"/>
    </location>
</feature>
<dbReference type="eggNOG" id="COG3182">
    <property type="taxonomic scope" value="Bacteria"/>
</dbReference>
<feature type="transmembrane region" description="Helical" evidence="1">
    <location>
        <begin position="395"/>
        <end position="428"/>
    </location>
</feature>
<evidence type="ECO:0000313" key="2">
    <source>
        <dbReference type="EMBL" id="KEK24562.1"/>
    </source>
</evidence>
<name>A0A073KDP2_9BACI</name>
<dbReference type="InterPro" id="IPR005625">
    <property type="entry name" value="PepSY-ass_TM"/>
</dbReference>
<dbReference type="Proteomes" id="UP000027778">
    <property type="component" value="Unassembled WGS sequence"/>
</dbReference>
<sequence length="436" mass="49979">MKSNRSLHYIFWRWHFYAGLFMTPLLITLSLSGIGYLFREDVENFIYKDLYFGNSQQMESLSMTESVSLIEKKYLHYNVTKISYFKDAHNTRLTMANEYTGDQKYVYLDKHNQIVGDQNANETFANIMRELHSSLLVGGTVVNYLVELAACWTIFLIVTGLYMSIKRFKNTPISNARERSKRFHSIIGIIFTIPLILLVLTGLPWSAFMGKQIYNVATSNESLGYPKLYMAPPESKFKELPWATRQETPPQSNVTEQVALSIDDLEKKIQIEKPYVVSLPSDPKGVFTVSKSSGSGITGMHVSPNEEITAYFEQYSGTLISKIDYRDYGLFAQWFSYGIPLHEGHLFGWPNKILCLLTTSSLLFLIYFGVKMWLARKPKGKLAAPPKQKDKKSIFAFILIMILLGIAMPLFGLSVLIIFIVEFLLYLFSKINRHQI</sequence>
<keyword evidence="1" id="KW-0472">Membrane</keyword>
<accession>A0A073KDP2</accession>
<feature type="transmembrane region" description="Helical" evidence="1">
    <location>
        <begin position="12"/>
        <end position="38"/>
    </location>
</feature>